<name>A0ABT8F064_9ACTN</name>
<accession>A0ABT8F064</accession>
<evidence type="ECO:0000313" key="4">
    <source>
        <dbReference type="EMBL" id="MDN4163778.1"/>
    </source>
</evidence>
<protein>
    <recommendedName>
        <fullName evidence="1">biotin carboxylase</fullName>
        <ecNumber evidence="1">6.3.4.14</ecNumber>
    </recommendedName>
</protein>
<organism evidence="4 5">
    <name type="scientific">Nocardioides abyssi</name>
    <dbReference type="NCBI Taxonomy" id="3058370"/>
    <lineage>
        <taxon>Bacteria</taxon>
        <taxon>Bacillati</taxon>
        <taxon>Actinomycetota</taxon>
        <taxon>Actinomycetes</taxon>
        <taxon>Propionibacteriales</taxon>
        <taxon>Nocardioidaceae</taxon>
        <taxon>Nocardioides</taxon>
    </lineage>
</organism>
<proteinExistence type="predicted"/>
<keyword evidence="5" id="KW-1185">Reference proteome</keyword>
<evidence type="ECO:0000313" key="5">
    <source>
        <dbReference type="Proteomes" id="UP001168537"/>
    </source>
</evidence>
<comment type="caution">
    <text evidence="4">The sequence shown here is derived from an EMBL/GenBank/DDBJ whole genome shotgun (WGS) entry which is preliminary data.</text>
</comment>
<evidence type="ECO:0000256" key="2">
    <source>
        <dbReference type="ARBA" id="ARBA00023267"/>
    </source>
</evidence>
<dbReference type="InterPro" id="IPR005479">
    <property type="entry name" value="CPAse_ATP-bd"/>
</dbReference>
<dbReference type="PANTHER" id="PTHR18866">
    <property type="entry name" value="CARBOXYLASE:PYRUVATE/ACETYL-COA/PROPIONYL-COA CARBOXYLASE"/>
    <property type="match status" value="1"/>
</dbReference>
<feature type="domain" description="Carbamoyl phosphate synthase ATP-binding" evidence="3">
    <location>
        <begin position="70"/>
        <end position="77"/>
    </location>
</feature>
<dbReference type="InterPro" id="IPR050856">
    <property type="entry name" value="Biotin_carboxylase_complex"/>
</dbReference>
<dbReference type="Proteomes" id="UP001168537">
    <property type="component" value="Unassembled WGS sequence"/>
</dbReference>
<dbReference type="PROSITE" id="PS00867">
    <property type="entry name" value="CPSASE_2"/>
    <property type="match status" value="1"/>
</dbReference>
<dbReference type="Gene3D" id="3.30.470.20">
    <property type="entry name" value="ATP-grasp fold, B domain"/>
    <property type="match status" value="1"/>
</dbReference>
<evidence type="ECO:0000259" key="3">
    <source>
        <dbReference type="PROSITE" id="PS00867"/>
    </source>
</evidence>
<sequence>LVDAVVFGDRDCSVQRRHQKVVEESPAPGLSDVVRAAMHAAARWAAEAIDYRGAGTVEFLYDPATERFWFLEMNTRLQVE</sequence>
<dbReference type="SUPFAM" id="SSF56059">
    <property type="entry name" value="Glutathione synthetase ATP-binding domain-like"/>
    <property type="match status" value="1"/>
</dbReference>
<dbReference type="Pfam" id="PF02786">
    <property type="entry name" value="CPSase_L_D2"/>
    <property type="match status" value="1"/>
</dbReference>
<dbReference type="EC" id="6.3.4.14" evidence="1"/>
<dbReference type="PANTHER" id="PTHR18866:SF33">
    <property type="entry name" value="METHYLCROTONOYL-COA CARBOXYLASE SUBUNIT ALPHA, MITOCHONDRIAL-RELATED"/>
    <property type="match status" value="1"/>
</dbReference>
<evidence type="ECO:0000256" key="1">
    <source>
        <dbReference type="ARBA" id="ARBA00013263"/>
    </source>
</evidence>
<reference evidence="4" key="1">
    <citation type="submission" date="2023-06" db="EMBL/GenBank/DDBJ databases">
        <title>Draft genome sequence of Nocardioides sp. SOB72.</title>
        <authorList>
            <person name="Zhang G."/>
        </authorList>
    </citation>
    <scope>NUCLEOTIDE SEQUENCE</scope>
    <source>
        <strain evidence="4">SOB72</strain>
    </source>
</reference>
<keyword evidence="2" id="KW-0092">Biotin</keyword>
<feature type="non-terminal residue" evidence="4">
    <location>
        <position position="1"/>
    </location>
</feature>
<gene>
    <name evidence="4" type="ORF">QWY29_20645</name>
</gene>
<feature type="non-terminal residue" evidence="4">
    <location>
        <position position="80"/>
    </location>
</feature>
<dbReference type="EMBL" id="JAUHJR010000241">
    <property type="protein sequence ID" value="MDN4163778.1"/>
    <property type="molecule type" value="Genomic_DNA"/>
</dbReference>